<name>A0A6A6ULW6_9PEZI</name>
<reference evidence="1" key="1">
    <citation type="journal article" date="2020" name="Stud. Mycol.">
        <title>101 Dothideomycetes genomes: a test case for predicting lifestyles and emergence of pathogens.</title>
        <authorList>
            <person name="Haridas S."/>
            <person name="Albert R."/>
            <person name="Binder M."/>
            <person name="Bloem J."/>
            <person name="Labutti K."/>
            <person name="Salamov A."/>
            <person name="Andreopoulos B."/>
            <person name="Baker S."/>
            <person name="Barry K."/>
            <person name="Bills G."/>
            <person name="Bluhm B."/>
            <person name="Cannon C."/>
            <person name="Castanera R."/>
            <person name="Culley D."/>
            <person name="Daum C."/>
            <person name="Ezra D."/>
            <person name="Gonzalez J."/>
            <person name="Henrissat B."/>
            <person name="Kuo A."/>
            <person name="Liang C."/>
            <person name="Lipzen A."/>
            <person name="Lutzoni F."/>
            <person name="Magnuson J."/>
            <person name="Mondo S."/>
            <person name="Nolan M."/>
            <person name="Ohm R."/>
            <person name="Pangilinan J."/>
            <person name="Park H.-J."/>
            <person name="Ramirez L."/>
            <person name="Alfaro M."/>
            <person name="Sun H."/>
            <person name="Tritt A."/>
            <person name="Yoshinaga Y."/>
            <person name="Zwiers L.-H."/>
            <person name="Turgeon B."/>
            <person name="Goodwin S."/>
            <person name="Spatafora J."/>
            <person name="Crous P."/>
            <person name="Grigoriev I."/>
        </authorList>
    </citation>
    <scope>NUCLEOTIDE SEQUENCE</scope>
    <source>
        <strain evidence="1">CBS 115976</strain>
    </source>
</reference>
<evidence type="ECO:0000313" key="2">
    <source>
        <dbReference type="Proteomes" id="UP000799302"/>
    </source>
</evidence>
<proteinExistence type="predicted"/>
<gene>
    <name evidence="1" type="ORF">BT63DRAFT_452409</name>
</gene>
<evidence type="ECO:0000313" key="1">
    <source>
        <dbReference type="EMBL" id="KAF2671904.1"/>
    </source>
</evidence>
<organism evidence="1 2">
    <name type="scientific">Microthyrium microscopicum</name>
    <dbReference type="NCBI Taxonomy" id="703497"/>
    <lineage>
        <taxon>Eukaryota</taxon>
        <taxon>Fungi</taxon>
        <taxon>Dikarya</taxon>
        <taxon>Ascomycota</taxon>
        <taxon>Pezizomycotina</taxon>
        <taxon>Dothideomycetes</taxon>
        <taxon>Dothideomycetes incertae sedis</taxon>
        <taxon>Microthyriales</taxon>
        <taxon>Microthyriaceae</taxon>
        <taxon>Microthyrium</taxon>
    </lineage>
</organism>
<protein>
    <submittedName>
        <fullName evidence="1">Uncharacterized protein</fullName>
    </submittedName>
</protein>
<sequence>MPSFLTLPVEIRLAIYELAIQDSNELTIGTILSSNSDSAHRIPGLPYDHIPVVHNGLDEKLMDFTTYAPRTTISPPRTPAPASPSTTPSAVAAEMTRTNSYFGNIIPAEPPAGMPKVAPYALVATCKQIRDEFADYMGLKHSKPLKLHVSYPYGIIVLQHIYPTLLTKVASLDIGGFFTGQHTRADDSSIRPFTPATSGPICASISLETHNSAVAALLATIDHFHTPGSRKLCGPEIQMRFFSPSGVSYGTSNCEDSPLIRGVKQVGSGICEMFCYNGSGSSPKCWAVRMKGYKDDSRVGCRFFSSWPGLPKGVNGSDWLGLVSGRMPLAVTKDWGIQIMDLGEGL</sequence>
<dbReference type="EMBL" id="MU004232">
    <property type="protein sequence ID" value="KAF2671904.1"/>
    <property type="molecule type" value="Genomic_DNA"/>
</dbReference>
<dbReference type="OrthoDB" id="3899662at2759"/>
<accession>A0A6A6ULW6</accession>
<dbReference type="Proteomes" id="UP000799302">
    <property type="component" value="Unassembled WGS sequence"/>
</dbReference>
<keyword evidence="2" id="KW-1185">Reference proteome</keyword>
<dbReference type="AlphaFoldDB" id="A0A6A6ULW6"/>